<dbReference type="PANTHER" id="PTHR20961:SF38">
    <property type="entry name" value="PROTEIN O-LINKED-MANNOSE BETA-1,4-N-ACETYLGLUCOSAMINYLTRANSFERASE 2"/>
    <property type="match status" value="1"/>
</dbReference>
<proteinExistence type="predicted"/>
<dbReference type="InterPro" id="IPR007657">
    <property type="entry name" value="Glycosyltransferase_61"/>
</dbReference>
<keyword evidence="8" id="KW-0732">Signal</keyword>
<dbReference type="GO" id="GO:0035269">
    <property type="term" value="P:protein O-linked glycosylation via mannose"/>
    <property type="evidence" value="ECO:0007669"/>
    <property type="project" value="TreeGrafter"/>
</dbReference>
<dbReference type="PANTHER" id="PTHR20961">
    <property type="entry name" value="GLYCOSYLTRANSFERASE"/>
    <property type="match status" value="1"/>
</dbReference>
<evidence type="ECO:0000259" key="9">
    <source>
        <dbReference type="Pfam" id="PF04577"/>
    </source>
</evidence>
<keyword evidence="6" id="KW-0472">Membrane</keyword>
<evidence type="ECO:0000256" key="2">
    <source>
        <dbReference type="ARBA" id="ARBA00022676"/>
    </source>
</evidence>
<keyword evidence="7" id="KW-0325">Glycoprotein</keyword>
<organism evidence="10 11">
    <name type="scientific">Favolaschia claudopus</name>
    <dbReference type="NCBI Taxonomy" id="2862362"/>
    <lineage>
        <taxon>Eukaryota</taxon>
        <taxon>Fungi</taxon>
        <taxon>Dikarya</taxon>
        <taxon>Basidiomycota</taxon>
        <taxon>Agaricomycotina</taxon>
        <taxon>Agaricomycetes</taxon>
        <taxon>Agaricomycetidae</taxon>
        <taxon>Agaricales</taxon>
        <taxon>Marasmiineae</taxon>
        <taxon>Mycenaceae</taxon>
        <taxon>Favolaschia</taxon>
    </lineage>
</organism>
<gene>
    <name evidence="10" type="ORF">R3P38DRAFT_2965519</name>
</gene>
<feature type="chain" id="PRO_5043474552" description="Glycosyltransferase 61 catalytic domain-containing protein" evidence="8">
    <location>
        <begin position="30"/>
        <end position="481"/>
    </location>
</feature>
<evidence type="ECO:0000256" key="4">
    <source>
        <dbReference type="ARBA" id="ARBA00022692"/>
    </source>
</evidence>
<comment type="subcellular location">
    <subcellularLocation>
        <location evidence="1">Membrane</location>
        <topology evidence="1">Single-pass membrane protein</topology>
    </subcellularLocation>
</comment>
<keyword evidence="2" id="KW-0328">Glycosyltransferase</keyword>
<evidence type="ECO:0000256" key="3">
    <source>
        <dbReference type="ARBA" id="ARBA00022679"/>
    </source>
</evidence>
<comment type="caution">
    <text evidence="10">The sequence shown here is derived from an EMBL/GenBank/DDBJ whole genome shotgun (WGS) entry which is preliminary data.</text>
</comment>
<dbReference type="GO" id="GO:0097363">
    <property type="term" value="F:protein O-acetylglucosaminyltransferase activity"/>
    <property type="evidence" value="ECO:0007669"/>
    <property type="project" value="TreeGrafter"/>
</dbReference>
<accession>A0AAW0B5S2</accession>
<feature type="domain" description="Glycosyltransferase 61 catalytic" evidence="9">
    <location>
        <begin position="177"/>
        <end position="401"/>
    </location>
</feature>
<evidence type="ECO:0000313" key="11">
    <source>
        <dbReference type="Proteomes" id="UP001362999"/>
    </source>
</evidence>
<dbReference type="EMBL" id="JAWWNJ010000039">
    <property type="protein sequence ID" value="KAK7021199.1"/>
    <property type="molecule type" value="Genomic_DNA"/>
</dbReference>
<keyword evidence="3" id="KW-0808">Transferase</keyword>
<feature type="signal peptide" evidence="8">
    <location>
        <begin position="1"/>
        <end position="29"/>
    </location>
</feature>
<dbReference type="InterPro" id="IPR049625">
    <property type="entry name" value="Glyco_transf_61_cat"/>
</dbReference>
<reference evidence="10 11" key="1">
    <citation type="journal article" date="2024" name="J Genomics">
        <title>Draft genome sequencing and assembly of Favolaschia claudopus CIRM-BRFM 2984 isolated from oak limbs.</title>
        <authorList>
            <person name="Navarro D."/>
            <person name="Drula E."/>
            <person name="Chaduli D."/>
            <person name="Cazenave R."/>
            <person name="Ahrendt S."/>
            <person name="Wang J."/>
            <person name="Lipzen A."/>
            <person name="Daum C."/>
            <person name="Barry K."/>
            <person name="Grigoriev I.V."/>
            <person name="Favel A."/>
            <person name="Rosso M.N."/>
            <person name="Martin F."/>
        </authorList>
    </citation>
    <scope>NUCLEOTIDE SEQUENCE [LARGE SCALE GENOMIC DNA]</scope>
    <source>
        <strain evidence="10 11">CIRM-BRFM 2984</strain>
    </source>
</reference>
<name>A0AAW0B5S2_9AGAR</name>
<evidence type="ECO:0000256" key="8">
    <source>
        <dbReference type="SAM" id="SignalP"/>
    </source>
</evidence>
<dbReference type="GO" id="GO:0016020">
    <property type="term" value="C:membrane"/>
    <property type="evidence" value="ECO:0007669"/>
    <property type="project" value="UniProtKB-SubCell"/>
</dbReference>
<protein>
    <recommendedName>
        <fullName evidence="9">Glycosyltransferase 61 catalytic domain-containing protein</fullName>
    </recommendedName>
</protein>
<dbReference type="Pfam" id="PF04577">
    <property type="entry name" value="Glyco_transf_61"/>
    <property type="match status" value="1"/>
</dbReference>
<dbReference type="AlphaFoldDB" id="A0AAW0B5S2"/>
<dbReference type="Proteomes" id="UP001362999">
    <property type="component" value="Unassembled WGS sequence"/>
</dbReference>
<keyword evidence="5" id="KW-1133">Transmembrane helix</keyword>
<evidence type="ECO:0000256" key="7">
    <source>
        <dbReference type="ARBA" id="ARBA00023180"/>
    </source>
</evidence>
<evidence type="ECO:0000256" key="6">
    <source>
        <dbReference type="ARBA" id="ARBA00023136"/>
    </source>
</evidence>
<sequence length="481" mass="54727">MSHSPGAPTRRECVLVLVLLLAILYYSNSTIQSRFVVPAPFTQTTPEYSPSHSLHSLQHVSPQIYDTRLTWGTDPVPQSTVLANVPGWSIIDRLYIFKGVVYVVSDDPSSVPDIESMYSKGLEIFPGKEAEDSRLPGDEDIRIISTTEASTLFGTGAALIDGVTYLVNDHPQFIRHYYHWSAELYFGFWRTYSSLDPSISPDGTTTLPPPRRMFFNRLDAFRWRDPTHMNQLVLRSSFPELTMEFLDDWDDRAKMAVPFVFERVVLADRSAAMRAYNFLRYQRTAAVPFALPGSVNWWMSIRNSVVQFAGLDMHEGSSTTATPVITYISRQAWGRRTLLEEDHKKLVQELYRLRDTHGWEVNVVLMEKISRDEQIRLAVRTTIMMGVHGNGLTNLIWMHPTPRTTVMEFFYPGGFAHDYEYTARALGIVHYGFWGSESFTSPNLPPNVYPEGFQGNSIPIDASAVGRLVYDRLTLSLEVDD</sequence>
<evidence type="ECO:0000256" key="1">
    <source>
        <dbReference type="ARBA" id="ARBA00004167"/>
    </source>
</evidence>
<keyword evidence="11" id="KW-1185">Reference proteome</keyword>
<evidence type="ECO:0000313" key="10">
    <source>
        <dbReference type="EMBL" id="KAK7021199.1"/>
    </source>
</evidence>
<evidence type="ECO:0000256" key="5">
    <source>
        <dbReference type="ARBA" id="ARBA00022989"/>
    </source>
</evidence>
<dbReference type="GO" id="GO:0005783">
    <property type="term" value="C:endoplasmic reticulum"/>
    <property type="evidence" value="ECO:0007669"/>
    <property type="project" value="TreeGrafter"/>
</dbReference>
<keyword evidence="4" id="KW-0812">Transmembrane</keyword>